<organism evidence="7 8">
    <name type="scientific">Syphacia muris</name>
    <dbReference type="NCBI Taxonomy" id="451379"/>
    <lineage>
        <taxon>Eukaryota</taxon>
        <taxon>Metazoa</taxon>
        <taxon>Ecdysozoa</taxon>
        <taxon>Nematoda</taxon>
        <taxon>Chromadorea</taxon>
        <taxon>Rhabditida</taxon>
        <taxon>Spirurina</taxon>
        <taxon>Oxyuridomorpha</taxon>
        <taxon>Oxyuroidea</taxon>
        <taxon>Oxyuridae</taxon>
        <taxon>Syphacia</taxon>
    </lineage>
</organism>
<reference evidence="8" key="1">
    <citation type="submission" date="2017-02" db="UniProtKB">
        <authorList>
            <consortium name="WormBaseParasite"/>
        </authorList>
    </citation>
    <scope>IDENTIFICATION</scope>
</reference>
<dbReference type="STRING" id="451379.A0A0N5A7X5"/>
<evidence type="ECO:0000256" key="5">
    <source>
        <dbReference type="ARBA" id="ARBA00068939"/>
    </source>
</evidence>
<dbReference type="AlphaFoldDB" id="A0A0N5A7X5"/>
<dbReference type="GO" id="GO:0051301">
    <property type="term" value="P:cell division"/>
    <property type="evidence" value="ECO:0007669"/>
    <property type="project" value="UniProtKB-UniRule"/>
</dbReference>
<dbReference type="PROSITE" id="PS00944">
    <property type="entry name" value="CKS_1"/>
    <property type="match status" value="1"/>
</dbReference>
<dbReference type="InterPro" id="IPR000789">
    <property type="entry name" value="Cyclin-dep_kinase_reg-sub"/>
</dbReference>
<keyword evidence="2 6" id="KW-0132">Cell division</keyword>
<dbReference type="Pfam" id="PF01111">
    <property type="entry name" value="CKS"/>
    <property type="match status" value="1"/>
</dbReference>
<evidence type="ECO:0000256" key="4">
    <source>
        <dbReference type="ARBA" id="ARBA00066120"/>
    </source>
</evidence>
<dbReference type="Proteomes" id="UP000046393">
    <property type="component" value="Unplaced"/>
</dbReference>
<evidence type="ECO:0000256" key="2">
    <source>
        <dbReference type="ARBA" id="ARBA00022618"/>
    </source>
</evidence>
<comment type="similarity">
    <text evidence="1 6">Belongs to the CKS family.</text>
</comment>
<dbReference type="FunFam" id="3.30.170.10:FF:000001">
    <property type="entry name" value="Cyclin-dependent kinases regulatory subunit"/>
    <property type="match status" value="1"/>
</dbReference>
<comment type="subunit">
    <text evidence="4">Forms a homohexamer that can probably bind six kinase subunits. Interacts with cdk-1.</text>
</comment>
<protein>
    <recommendedName>
        <fullName evidence="5 6">Cyclin-dependent kinases regulatory subunit</fullName>
    </recommendedName>
</protein>
<evidence type="ECO:0000256" key="3">
    <source>
        <dbReference type="ARBA" id="ARBA00023306"/>
    </source>
</evidence>
<accession>A0A0N5A7X5</accession>
<keyword evidence="3 6" id="KW-0131">Cell cycle</keyword>
<dbReference type="SUPFAM" id="SSF55637">
    <property type="entry name" value="Cell cycle regulatory proteins"/>
    <property type="match status" value="1"/>
</dbReference>
<dbReference type="SMART" id="SM01084">
    <property type="entry name" value="CKS"/>
    <property type="match status" value="1"/>
</dbReference>
<evidence type="ECO:0000313" key="7">
    <source>
        <dbReference type="Proteomes" id="UP000046393"/>
    </source>
</evidence>
<dbReference type="InterPro" id="IPR036858">
    <property type="entry name" value="Cyclin-dep_kinase_reg-sub_sf"/>
</dbReference>
<proteinExistence type="inferred from homology"/>
<dbReference type="GO" id="GO:0016538">
    <property type="term" value="F:cyclin-dependent protein serine/threonine kinase regulator activity"/>
    <property type="evidence" value="ECO:0007669"/>
    <property type="project" value="InterPro"/>
</dbReference>
<dbReference type="WBParaSite" id="SMUV_0000014601-mRNA-1">
    <property type="protein sequence ID" value="SMUV_0000014601-mRNA-1"/>
    <property type="gene ID" value="SMUV_0000014601"/>
</dbReference>
<comment type="function">
    <text evidence="6">Binds to the catalytic subunit of the cyclin dependent kinases and is essential for their biological function.</text>
</comment>
<dbReference type="PANTHER" id="PTHR23415">
    <property type="entry name" value="CYCLIN-DEPENDENT KINASES REGULATORY SUBUNIT/60S RIBOSOME SUBUNIT BIOGENESIS PROTEIN NIP7"/>
    <property type="match status" value="1"/>
</dbReference>
<name>A0A0N5A7X5_9BILA</name>
<evidence type="ECO:0000256" key="1">
    <source>
        <dbReference type="ARBA" id="ARBA00007782"/>
    </source>
</evidence>
<dbReference type="Gene3D" id="3.30.170.10">
    <property type="entry name" value="Cyclin-dependent kinase, regulatory subunit"/>
    <property type="match status" value="1"/>
</dbReference>
<sequence>MPFIDPKGFIYSKKYHDEQYEYRHVHLTPEAAELISTDHLMSEDEWRRLGVRQSAGWEHYMFHDPEKHILLFRRPLKRTQT</sequence>
<keyword evidence="7" id="KW-1185">Reference proteome</keyword>
<evidence type="ECO:0000256" key="6">
    <source>
        <dbReference type="RuleBase" id="RU311113"/>
    </source>
</evidence>
<dbReference type="PROSITE" id="PS00945">
    <property type="entry name" value="CKS_2"/>
    <property type="match status" value="1"/>
</dbReference>
<evidence type="ECO:0000313" key="8">
    <source>
        <dbReference type="WBParaSite" id="SMUV_0000014601-mRNA-1"/>
    </source>
</evidence>
<dbReference type="PRINTS" id="PR00296">
    <property type="entry name" value="CYCLINKINASE"/>
</dbReference>